<keyword evidence="4" id="KW-1185">Reference proteome</keyword>
<organism evidence="3 4">
    <name type="scientific">Theobroma cacao</name>
    <name type="common">Cacao</name>
    <name type="synonym">Cocoa</name>
    <dbReference type="NCBI Taxonomy" id="3641"/>
    <lineage>
        <taxon>Eukaryota</taxon>
        <taxon>Viridiplantae</taxon>
        <taxon>Streptophyta</taxon>
        <taxon>Embryophyta</taxon>
        <taxon>Tracheophyta</taxon>
        <taxon>Spermatophyta</taxon>
        <taxon>Magnoliopsida</taxon>
        <taxon>eudicotyledons</taxon>
        <taxon>Gunneridae</taxon>
        <taxon>Pentapetalae</taxon>
        <taxon>rosids</taxon>
        <taxon>malvids</taxon>
        <taxon>Malvales</taxon>
        <taxon>Malvaceae</taxon>
        <taxon>Byttnerioideae</taxon>
        <taxon>Theobroma</taxon>
    </lineage>
</organism>
<dbReference type="InterPro" id="IPR018247">
    <property type="entry name" value="EF_Hand_1_Ca_BS"/>
</dbReference>
<dbReference type="Gramene" id="EOY14490">
    <property type="protein sequence ID" value="EOY14490"/>
    <property type="gene ID" value="TCM_033860"/>
</dbReference>
<protein>
    <recommendedName>
        <fullName evidence="2">EF-hand domain-containing protein</fullName>
    </recommendedName>
</protein>
<dbReference type="PROSITE" id="PS50222">
    <property type="entry name" value="EF_HAND_2"/>
    <property type="match status" value="1"/>
</dbReference>
<dbReference type="SUPFAM" id="SSF47473">
    <property type="entry name" value="EF-hand"/>
    <property type="match status" value="1"/>
</dbReference>
<dbReference type="Pfam" id="PF13202">
    <property type="entry name" value="EF-hand_5"/>
    <property type="match status" value="1"/>
</dbReference>
<dbReference type="InParanoid" id="A0A061FAW5"/>
<dbReference type="EMBL" id="CM001886">
    <property type="protein sequence ID" value="EOY14490.1"/>
    <property type="molecule type" value="Genomic_DNA"/>
</dbReference>
<dbReference type="InterPro" id="IPR011992">
    <property type="entry name" value="EF-hand-dom_pair"/>
</dbReference>
<dbReference type="OMA" id="MQSWFGS"/>
<dbReference type="PROSITE" id="PS00018">
    <property type="entry name" value="EF_HAND_1"/>
    <property type="match status" value="1"/>
</dbReference>
<evidence type="ECO:0000313" key="4">
    <source>
        <dbReference type="Proteomes" id="UP000026915"/>
    </source>
</evidence>
<dbReference type="Proteomes" id="UP000026915">
    <property type="component" value="Chromosome 8"/>
</dbReference>
<gene>
    <name evidence="3" type="ORF">TCM_033860</name>
</gene>
<accession>A0A061FAW5</accession>
<name>A0A061FAW5_THECC</name>
<sequence length="88" mass="9844">MGRKFGNTGASGDNKEELKRVFKLYGEKNGVTRLYKDDLKNAFEYLGALMPTYKAASALRYIDTDNSGYISGDELEALVEYARSSGFR</sequence>
<reference evidence="3 4" key="1">
    <citation type="journal article" date="2013" name="Genome Biol.">
        <title>The genome sequence of the most widely cultivated cacao type and its use to identify candidate genes regulating pod color.</title>
        <authorList>
            <person name="Motamayor J.C."/>
            <person name="Mockaitis K."/>
            <person name="Schmutz J."/>
            <person name="Haiminen N."/>
            <person name="Iii D.L."/>
            <person name="Cornejo O."/>
            <person name="Findley S.D."/>
            <person name="Zheng P."/>
            <person name="Utro F."/>
            <person name="Royaert S."/>
            <person name="Saski C."/>
            <person name="Jenkins J."/>
            <person name="Podicheti R."/>
            <person name="Zhao M."/>
            <person name="Scheffler B.E."/>
            <person name="Stack J.C."/>
            <person name="Feltus F.A."/>
            <person name="Mustiga G.M."/>
            <person name="Amores F."/>
            <person name="Phillips W."/>
            <person name="Marelli J.P."/>
            <person name="May G.D."/>
            <person name="Shapiro H."/>
            <person name="Ma J."/>
            <person name="Bustamante C.D."/>
            <person name="Schnell R.J."/>
            <person name="Main D."/>
            <person name="Gilbert D."/>
            <person name="Parida L."/>
            <person name="Kuhn D.N."/>
        </authorList>
    </citation>
    <scope>NUCLEOTIDE SEQUENCE [LARGE SCALE GENOMIC DNA]</scope>
    <source>
        <strain evidence="4">cv. Matina 1-6</strain>
    </source>
</reference>
<evidence type="ECO:0000259" key="2">
    <source>
        <dbReference type="PROSITE" id="PS50222"/>
    </source>
</evidence>
<feature type="domain" description="EF-hand" evidence="2">
    <location>
        <begin position="54"/>
        <end position="85"/>
    </location>
</feature>
<dbReference type="HOGENOM" id="CLU_2473506_0_0_1"/>
<keyword evidence="1" id="KW-0106">Calcium</keyword>
<dbReference type="AlphaFoldDB" id="A0A061FAW5"/>
<evidence type="ECO:0000313" key="3">
    <source>
        <dbReference type="EMBL" id="EOY14490.1"/>
    </source>
</evidence>
<evidence type="ECO:0000256" key="1">
    <source>
        <dbReference type="ARBA" id="ARBA00022837"/>
    </source>
</evidence>
<dbReference type="GO" id="GO:0005509">
    <property type="term" value="F:calcium ion binding"/>
    <property type="evidence" value="ECO:0007669"/>
    <property type="project" value="InterPro"/>
</dbReference>
<dbReference type="InterPro" id="IPR002048">
    <property type="entry name" value="EF_hand_dom"/>
</dbReference>
<proteinExistence type="predicted"/>
<dbReference type="Gene3D" id="1.10.238.10">
    <property type="entry name" value="EF-hand"/>
    <property type="match status" value="1"/>
</dbReference>